<sequence length="163" mass="17657">MNRIAVIAAALALAGTAAAEDATYAFRDQPRTGSHIRRNVAFGQVPFDKRYADLSETQKEVLRGAYERMSADDEPPFPVNGLSPMFRALARLEKRDVRPGPVKASVSVDAAGKPLTVRILVAPSEYLGDVVARLLLLEQYKPARCGGQPCGQDFLLAATLTDE</sequence>
<organism evidence="2 3">
    <name type="scientific">Pseudoduganella armeniaca</name>
    <dbReference type="NCBI Taxonomy" id="2072590"/>
    <lineage>
        <taxon>Bacteria</taxon>
        <taxon>Pseudomonadati</taxon>
        <taxon>Pseudomonadota</taxon>
        <taxon>Betaproteobacteria</taxon>
        <taxon>Burkholderiales</taxon>
        <taxon>Oxalobacteraceae</taxon>
        <taxon>Telluria group</taxon>
        <taxon>Pseudoduganella</taxon>
    </lineage>
</organism>
<feature type="signal peptide" evidence="1">
    <location>
        <begin position="1"/>
        <end position="19"/>
    </location>
</feature>
<name>A0A2R4CA95_9BURK</name>
<keyword evidence="1" id="KW-0732">Signal</keyword>
<accession>A0A2R4CA95</accession>
<dbReference type="EMBL" id="CP028324">
    <property type="protein sequence ID" value="AVR96505.1"/>
    <property type="molecule type" value="Genomic_DNA"/>
</dbReference>
<feature type="chain" id="PRO_5015328145" description="TonB C-terminal domain-containing protein" evidence="1">
    <location>
        <begin position="20"/>
        <end position="163"/>
    </location>
</feature>
<protein>
    <recommendedName>
        <fullName evidence="4">TonB C-terminal domain-containing protein</fullName>
    </recommendedName>
</protein>
<evidence type="ECO:0000313" key="2">
    <source>
        <dbReference type="EMBL" id="AVR96505.1"/>
    </source>
</evidence>
<dbReference type="Proteomes" id="UP000240505">
    <property type="component" value="Chromosome"/>
</dbReference>
<keyword evidence="3" id="KW-1185">Reference proteome</keyword>
<proteinExistence type="predicted"/>
<dbReference type="OrthoDB" id="8911971at2"/>
<dbReference type="AlphaFoldDB" id="A0A2R4CA95"/>
<evidence type="ECO:0008006" key="4">
    <source>
        <dbReference type="Google" id="ProtNLM"/>
    </source>
</evidence>
<evidence type="ECO:0000313" key="3">
    <source>
        <dbReference type="Proteomes" id="UP000240505"/>
    </source>
</evidence>
<reference evidence="2 3" key="1">
    <citation type="submission" date="2018-03" db="EMBL/GenBank/DDBJ databases">
        <title>Massilia armeniaca sp. nov., isolated from desert soil.</title>
        <authorList>
            <person name="Huang H."/>
            <person name="Ren M."/>
        </authorList>
    </citation>
    <scope>NUCLEOTIDE SEQUENCE [LARGE SCALE GENOMIC DNA]</scope>
    <source>
        <strain evidence="2 3">ZMN-3</strain>
    </source>
</reference>
<gene>
    <name evidence="2" type="ORF">C9I28_12980</name>
</gene>
<dbReference type="KEGG" id="masz:C9I28_12980"/>
<evidence type="ECO:0000256" key="1">
    <source>
        <dbReference type="SAM" id="SignalP"/>
    </source>
</evidence>
<dbReference type="RefSeq" id="WP_107141853.1">
    <property type="nucleotide sequence ID" value="NZ_CP028324.1"/>
</dbReference>